<dbReference type="AlphaFoldDB" id="A0A9D1T7T2"/>
<comment type="caution">
    <text evidence="2">The sequence shown here is derived from an EMBL/GenBank/DDBJ whole genome shotgun (WGS) entry which is preliminary data.</text>
</comment>
<accession>A0A9D1T7T2</accession>
<evidence type="ECO:0000256" key="1">
    <source>
        <dbReference type="SAM" id="Phobius"/>
    </source>
</evidence>
<feature type="transmembrane region" description="Helical" evidence="1">
    <location>
        <begin position="21"/>
        <end position="42"/>
    </location>
</feature>
<evidence type="ECO:0000313" key="3">
    <source>
        <dbReference type="Proteomes" id="UP000886889"/>
    </source>
</evidence>
<dbReference type="EMBL" id="DVOS01000021">
    <property type="protein sequence ID" value="HIV22615.1"/>
    <property type="molecule type" value="Genomic_DNA"/>
</dbReference>
<keyword evidence="1" id="KW-0812">Transmembrane</keyword>
<name>A0A9D1T7T2_9FIRM</name>
<gene>
    <name evidence="2" type="ORF">IAC80_01615</name>
</gene>
<keyword evidence="1" id="KW-1133">Transmembrane helix</keyword>
<reference evidence="2" key="1">
    <citation type="submission" date="2020-10" db="EMBL/GenBank/DDBJ databases">
        <authorList>
            <person name="Gilroy R."/>
        </authorList>
    </citation>
    <scope>NUCLEOTIDE SEQUENCE</scope>
    <source>
        <strain evidence="2">ChiBcec6-7307</strain>
    </source>
</reference>
<reference evidence="2" key="2">
    <citation type="journal article" date="2021" name="PeerJ">
        <title>Extensive microbial diversity within the chicken gut microbiome revealed by metagenomics and culture.</title>
        <authorList>
            <person name="Gilroy R."/>
            <person name="Ravi A."/>
            <person name="Getino M."/>
            <person name="Pursley I."/>
            <person name="Horton D.L."/>
            <person name="Alikhan N.F."/>
            <person name="Baker D."/>
            <person name="Gharbi K."/>
            <person name="Hall N."/>
            <person name="Watson M."/>
            <person name="Adriaenssens E.M."/>
            <person name="Foster-Nyarko E."/>
            <person name="Jarju S."/>
            <person name="Secka A."/>
            <person name="Antonio M."/>
            <person name="Oren A."/>
            <person name="Chaudhuri R.R."/>
            <person name="La Ragione R."/>
            <person name="Hildebrand F."/>
            <person name="Pallen M.J."/>
        </authorList>
    </citation>
    <scope>NUCLEOTIDE SEQUENCE</scope>
    <source>
        <strain evidence="2">ChiBcec6-7307</strain>
    </source>
</reference>
<proteinExistence type="predicted"/>
<keyword evidence="1" id="KW-0472">Membrane</keyword>
<evidence type="ECO:0000313" key="2">
    <source>
        <dbReference type="EMBL" id="HIV22615.1"/>
    </source>
</evidence>
<sequence length="298" mass="33978">MKGRDRRRKSRRTGVGTILEYGAGMAGLLLTLALAWFFPGWYSAWRDGQLAGEVRLQNRDDMQFLNTDYLDTLNSMKMLKDYGNELGFSYSIDLVGNEEVEILRKWETLIPQWREAGLLPLDGIETDLPGAAEEGRVDAQILNIYPQSHQGNLKVAVVRVIYPQATVVMDMERDQIYYLSVSGTEEVSDWMERELEKEEPEGDFASVCQALSWSWETSAQKNLGTGTEGAINGSARLQYETMEGTAFRRVIQTEEGWGVAVMYGTEHWLDMVMEPYAELEGFYEAEGDFNDWLIQIQF</sequence>
<organism evidence="2 3">
    <name type="scientific">Candidatus Merdiplasma excrementigallinarum</name>
    <dbReference type="NCBI Taxonomy" id="2840864"/>
    <lineage>
        <taxon>Bacteria</taxon>
        <taxon>Bacillati</taxon>
        <taxon>Bacillota</taxon>
        <taxon>Clostridia</taxon>
        <taxon>Lachnospirales</taxon>
        <taxon>Lachnospiraceae</taxon>
        <taxon>Lachnospiraceae incertae sedis</taxon>
        <taxon>Candidatus Merdiplasma</taxon>
    </lineage>
</organism>
<protein>
    <submittedName>
        <fullName evidence="2">Uncharacterized protein</fullName>
    </submittedName>
</protein>
<dbReference type="Proteomes" id="UP000886889">
    <property type="component" value="Unassembled WGS sequence"/>
</dbReference>